<dbReference type="GO" id="GO:0006281">
    <property type="term" value="P:DNA repair"/>
    <property type="evidence" value="ECO:0007669"/>
    <property type="project" value="InterPro"/>
</dbReference>
<dbReference type="EMBL" id="BLRU01000013">
    <property type="protein sequence ID" value="GFP18770.1"/>
    <property type="molecule type" value="Genomic_DNA"/>
</dbReference>
<dbReference type="Proteomes" id="UP000588083">
    <property type="component" value="Unassembled WGS sequence"/>
</dbReference>
<dbReference type="NCBIfam" id="NF041107">
    <property type="entry name" value="RQC_minor_1"/>
    <property type="match status" value="1"/>
</dbReference>
<dbReference type="GO" id="GO:0043138">
    <property type="term" value="F:3'-5' DNA helicase activity"/>
    <property type="evidence" value="ECO:0007669"/>
    <property type="project" value="InterPro"/>
</dbReference>
<accession>A0A6V8NHL1</accession>
<dbReference type="EMBL" id="BLSD01000002">
    <property type="protein sequence ID" value="GFP38369.1"/>
    <property type="molecule type" value="Genomic_DNA"/>
</dbReference>
<dbReference type="Proteomes" id="UP000574717">
    <property type="component" value="Unassembled WGS sequence"/>
</dbReference>
<dbReference type="InterPro" id="IPR036390">
    <property type="entry name" value="WH_DNA-bd_sf"/>
</dbReference>
<feature type="domain" description="RQC" evidence="2">
    <location>
        <begin position="26"/>
        <end position="114"/>
    </location>
</feature>
<keyword evidence="1" id="KW-1133">Transmembrane helix</keyword>
<comment type="caution">
    <text evidence="3">The sequence shown here is derived from an EMBL/GenBank/DDBJ whole genome shotgun (WGS) entry which is preliminary data.</text>
</comment>
<feature type="transmembrane region" description="Helical" evidence="1">
    <location>
        <begin position="185"/>
        <end position="205"/>
    </location>
</feature>
<reference evidence="6 7" key="1">
    <citation type="journal article" date="2020" name="Front. Microbiol.">
        <title>Single-cell genomics of novel Actinobacteria with the Wood-Ljungdahl pathway discovered in a serpentinizing system.</title>
        <authorList>
            <person name="Merino N."/>
            <person name="Kawai M."/>
            <person name="Boyd E.S."/>
            <person name="Colman D.R."/>
            <person name="McGlynn S.E."/>
            <person name="Nealson K.H."/>
            <person name="Kurokawa K."/>
            <person name="Hongoh Y."/>
        </authorList>
    </citation>
    <scope>NUCLEOTIDE SEQUENCE [LARGE SCALE GENOMIC DNA]</scope>
    <source>
        <strain evidence="3 7">S03</strain>
        <strain evidence="4 8">S34</strain>
        <strain evidence="5 6">S47</strain>
    </source>
</reference>
<evidence type="ECO:0000313" key="8">
    <source>
        <dbReference type="Proteomes" id="UP000588083"/>
    </source>
</evidence>
<evidence type="ECO:0000259" key="2">
    <source>
        <dbReference type="Pfam" id="PF09382"/>
    </source>
</evidence>
<keyword evidence="1" id="KW-0472">Membrane</keyword>
<keyword evidence="8" id="KW-1185">Reference proteome</keyword>
<dbReference type="SUPFAM" id="SSF46785">
    <property type="entry name" value="Winged helix' DNA-binding domain"/>
    <property type="match status" value="1"/>
</dbReference>
<protein>
    <recommendedName>
        <fullName evidence="2">RQC domain-containing protein</fullName>
    </recommendedName>
</protein>
<sequence length="225" mass="25892">MGRKVQRIRYHLDTKGIKNLPYDEIRAILRGADDLILRGGRTLLAKVLKGSCAKEVLDLALDKSPVYGFYRDLSPEEILARIDWVILNGYLAIEYDYRLPLLVYTEKGWEIEKETYADELLRGFDEMLAADNRPFDMSYLKDRNRGLIWRLLDKVEASGDPKYIPLLEAWERIDYKKVQQRIREAINHLGQAAGTVACLLLLPLVPTTQRSSTSPPRTGWRSSQP</sequence>
<evidence type="ECO:0000256" key="1">
    <source>
        <dbReference type="SAM" id="Phobius"/>
    </source>
</evidence>
<proteinExistence type="predicted"/>
<keyword evidence="1" id="KW-0812">Transmembrane</keyword>
<gene>
    <name evidence="3" type="ORF">HKBW3S03_00275</name>
    <name evidence="4" type="ORF">HKBW3S34_00021</name>
    <name evidence="5" type="ORF">HKBW3S47_00070</name>
</gene>
<evidence type="ECO:0000313" key="4">
    <source>
        <dbReference type="EMBL" id="GFP29103.1"/>
    </source>
</evidence>
<evidence type="ECO:0000313" key="3">
    <source>
        <dbReference type="EMBL" id="GFP18770.1"/>
    </source>
</evidence>
<dbReference type="Proteomes" id="UP000569018">
    <property type="component" value="Unassembled WGS sequence"/>
</dbReference>
<dbReference type="RefSeq" id="WP_176235203.1">
    <property type="nucleotide sequence ID" value="NZ_BLRU01000013.1"/>
</dbReference>
<dbReference type="Pfam" id="PF09382">
    <property type="entry name" value="RQC"/>
    <property type="match status" value="1"/>
</dbReference>
<organism evidence="3 7">
    <name type="scientific">Candidatus Hakubella thermalkaliphila</name>
    <dbReference type="NCBI Taxonomy" id="2754717"/>
    <lineage>
        <taxon>Bacteria</taxon>
        <taxon>Bacillati</taxon>
        <taxon>Actinomycetota</taxon>
        <taxon>Actinomycetota incertae sedis</taxon>
        <taxon>Candidatus Hakubellales</taxon>
        <taxon>Candidatus Hakubellaceae</taxon>
        <taxon>Candidatus Hakubella</taxon>
    </lineage>
</organism>
<dbReference type="Gene3D" id="1.10.10.10">
    <property type="entry name" value="Winged helix-like DNA-binding domain superfamily/Winged helix DNA-binding domain"/>
    <property type="match status" value="1"/>
</dbReference>
<evidence type="ECO:0000313" key="7">
    <source>
        <dbReference type="Proteomes" id="UP000574717"/>
    </source>
</evidence>
<dbReference type="InterPro" id="IPR036388">
    <property type="entry name" value="WH-like_DNA-bd_sf"/>
</dbReference>
<evidence type="ECO:0000313" key="5">
    <source>
        <dbReference type="EMBL" id="GFP38369.1"/>
    </source>
</evidence>
<dbReference type="InterPro" id="IPR018982">
    <property type="entry name" value="RQC_domain"/>
</dbReference>
<dbReference type="AlphaFoldDB" id="A0A6V8NHL1"/>
<dbReference type="EMBL" id="BLRZ01000001">
    <property type="protein sequence ID" value="GFP29103.1"/>
    <property type="molecule type" value="Genomic_DNA"/>
</dbReference>
<dbReference type="GO" id="GO:0006260">
    <property type="term" value="P:DNA replication"/>
    <property type="evidence" value="ECO:0007669"/>
    <property type="project" value="InterPro"/>
</dbReference>
<name>A0A6V8NHL1_9ACTN</name>
<evidence type="ECO:0000313" key="6">
    <source>
        <dbReference type="Proteomes" id="UP000569018"/>
    </source>
</evidence>